<name>A0A1F6GBB8_9PROT</name>
<evidence type="ECO:0000313" key="5">
    <source>
        <dbReference type="EMBL" id="OGG95406.1"/>
    </source>
</evidence>
<dbReference type="GO" id="GO:0002143">
    <property type="term" value="P:tRNA wobble position uridine thiolation"/>
    <property type="evidence" value="ECO:0007669"/>
    <property type="project" value="TreeGrafter"/>
</dbReference>
<dbReference type="GO" id="GO:1990228">
    <property type="term" value="C:sulfurtransferase complex"/>
    <property type="evidence" value="ECO:0007669"/>
    <property type="project" value="TreeGrafter"/>
</dbReference>
<protein>
    <submittedName>
        <fullName evidence="5">Sulfurtransferase TusD</fullName>
    </submittedName>
</protein>
<proteinExistence type="inferred from homology"/>
<comment type="subcellular location">
    <subcellularLocation>
        <location evidence="1">Cytoplasm</location>
    </subcellularLocation>
</comment>
<dbReference type="Pfam" id="PF02635">
    <property type="entry name" value="DsrE"/>
    <property type="match status" value="1"/>
</dbReference>
<evidence type="ECO:0000256" key="3">
    <source>
        <dbReference type="ARBA" id="ARBA00022490"/>
    </source>
</evidence>
<dbReference type="Proteomes" id="UP000178449">
    <property type="component" value="Unassembled WGS sequence"/>
</dbReference>
<evidence type="ECO:0000256" key="4">
    <source>
        <dbReference type="ARBA" id="ARBA00022679"/>
    </source>
</evidence>
<dbReference type="GO" id="GO:0097163">
    <property type="term" value="F:sulfur carrier activity"/>
    <property type="evidence" value="ECO:0007669"/>
    <property type="project" value="TreeGrafter"/>
</dbReference>
<dbReference type="NCBIfam" id="TIGR03012">
    <property type="entry name" value="sulf_tusD_dsrE"/>
    <property type="match status" value="1"/>
</dbReference>
<dbReference type="AlphaFoldDB" id="A0A1F6GBB8"/>
<dbReference type="PANTHER" id="PTHR34874:SF3">
    <property type="entry name" value="SULFURTRANSFERASE TUSD"/>
    <property type="match status" value="1"/>
</dbReference>
<organism evidence="5 6">
    <name type="scientific">Candidatus Lambdaproteobacteria bacterium RIFOXYD2_FULL_50_16</name>
    <dbReference type="NCBI Taxonomy" id="1817772"/>
    <lineage>
        <taxon>Bacteria</taxon>
        <taxon>Pseudomonadati</taxon>
        <taxon>Pseudomonadota</taxon>
        <taxon>Candidatus Lambdaproteobacteria</taxon>
    </lineage>
</organism>
<dbReference type="InterPro" id="IPR003787">
    <property type="entry name" value="Sulphur_relay_DsrE/F-like"/>
</dbReference>
<evidence type="ECO:0000313" key="6">
    <source>
        <dbReference type="Proteomes" id="UP000178449"/>
    </source>
</evidence>
<dbReference type="PANTHER" id="PTHR34874">
    <property type="entry name" value="PROTEIN YCHN"/>
    <property type="match status" value="1"/>
</dbReference>
<dbReference type="Gene3D" id="3.40.1260.10">
    <property type="entry name" value="DsrEFH-like"/>
    <property type="match status" value="1"/>
</dbReference>
<dbReference type="NCBIfam" id="NF001237">
    <property type="entry name" value="PRK00207.1"/>
    <property type="match status" value="1"/>
</dbReference>
<keyword evidence="4 5" id="KW-0808">Transferase</keyword>
<dbReference type="SUPFAM" id="SSF75169">
    <property type="entry name" value="DsrEFH-like"/>
    <property type="match status" value="1"/>
</dbReference>
<evidence type="ECO:0000256" key="2">
    <source>
        <dbReference type="ARBA" id="ARBA00007067"/>
    </source>
</evidence>
<gene>
    <name evidence="5" type="ORF">A2527_07770</name>
</gene>
<evidence type="ECO:0000256" key="1">
    <source>
        <dbReference type="ARBA" id="ARBA00004496"/>
    </source>
</evidence>
<dbReference type="GO" id="GO:0016783">
    <property type="term" value="F:sulfurtransferase activity"/>
    <property type="evidence" value="ECO:0007669"/>
    <property type="project" value="InterPro"/>
</dbReference>
<comment type="similarity">
    <text evidence="2">Belongs to the DsrE/TusD family.</text>
</comment>
<dbReference type="STRING" id="1817772.A2527_07770"/>
<reference evidence="5 6" key="1">
    <citation type="journal article" date="2016" name="Nat. Commun.">
        <title>Thousands of microbial genomes shed light on interconnected biogeochemical processes in an aquifer system.</title>
        <authorList>
            <person name="Anantharaman K."/>
            <person name="Brown C.T."/>
            <person name="Hug L.A."/>
            <person name="Sharon I."/>
            <person name="Castelle C.J."/>
            <person name="Probst A.J."/>
            <person name="Thomas B.C."/>
            <person name="Singh A."/>
            <person name="Wilkins M.J."/>
            <person name="Karaoz U."/>
            <person name="Brodie E.L."/>
            <person name="Williams K.H."/>
            <person name="Hubbard S.S."/>
            <person name="Banfield J.F."/>
        </authorList>
    </citation>
    <scope>NUCLEOTIDE SEQUENCE [LARGE SCALE GENOMIC DNA]</scope>
</reference>
<dbReference type="InterPro" id="IPR017463">
    <property type="entry name" value="Sulphur_relay_TusD/DsrE"/>
</dbReference>
<comment type="caution">
    <text evidence="5">The sequence shown here is derived from an EMBL/GenBank/DDBJ whole genome shotgun (WGS) entry which is preliminary data.</text>
</comment>
<dbReference type="InterPro" id="IPR027396">
    <property type="entry name" value="DsrEFH-like"/>
</dbReference>
<sequence>MKFGILLKEGPYNHQAADTAYQFVKAAMARGHEVEAVFLYNDGVYNVTNLASPPQDDRNIVQRWSELGDQGVEILSCIAASKRRGIADEVLSRNASITGLGVLTDIAIRVDRLMIFGD</sequence>
<dbReference type="EMBL" id="MFNE01000024">
    <property type="protein sequence ID" value="OGG95406.1"/>
    <property type="molecule type" value="Genomic_DNA"/>
</dbReference>
<keyword evidence="3" id="KW-0963">Cytoplasm</keyword>
<accession>A0A1F6GBB8</accession>